<feature type="domain" description="FAD/NAD(P)-binding" evidence="5">
    <location>
        <begin position="7"/>
        <end position="284"/>
    </location>
</feature>
<keyword evidence="2" id="KW-0285">Flavoprotein</keyword>
<dbReference type="RefSeq" id="WP_158900088.1">
    <property type="nucleotide sequence ID" value="NZ_CP035733.1"/>
</dbReference>
<keyword evidence="4" id="KW-0560">Oxidoreductase</keyword>
<dbReference type="InterPro" id="IPR036188">
    <property type="entry name" value="FAD/NAD-bd_sf"/>
</dbReference>
<dbReference type="PRINTS" id="PR00368">
    <property type="entry name" value="FADPNR"/>
</dbReference>
<dbReference type="Pfam" id="PF07992">
    <property type="entry name" value="Pyr_redox_2"/>
    <property type="match status" value="1"/>
</dbReference>
<dbReference type="AlphaFoldDB" id="A0A6I6L852"/>
<comment type="similarity">
    <text evidence="1">Belongs to the FAD-dependent oxidoreductase family.</text>
</comment>
<evidence type="ECO:0000313" key="6">
    <source>
        <dbReference type="EMBL" id="QGY80658.1"/>
    </source>
</evidence>
<dbReference type="PANTHER" id="PTHR43735:SF3">
    <property type="entry name" value="FERROPTOSIS SUPPRESSOR PROTEIN 1"/>
    <property type="match status" value="1"/>
</dbReference>
<dbReference type="GO" id="GO:0050660">
    <property type="term" value="F:flavin adenine dinucleotide binding"/>
    <property type="evidence" value="ECO:0007669"/>
    <property type="project" value="TreeGrafter"/>
</dbReference>
<evidence type="ECO:0000259" key="5">
    <source>
        <dbReference type="Pfam" id="PF07992"/>
    </source>
</evidence>
<name>A0A6I6L852_9SPHN</name>
<dbReference type="OrthoDB" id="9781621at2"/>
<dbReference type="GO" id="GO:0004174">
    <property type="term" value="F:electron-transferring-flavoprotein dehydrogenase activity"/>
    <property type="evidence" value="ECO:0007669"/>
    <property type="project" value="TreeGrafter"/>
</dbReference>
<protein>
    <submittedName>
        <fullName evidence="6">N-acyl homoserine lactone synthase</fullName>
    </submittedName>
</protein>
<proteinExistence type="inferred from homology"/>
<keyword evidence="7" id="KW-1185">Reference proteome</keyword>
<dbReference type="PANTHER" id="PTHR43735">
    <property type="entry name" value="APOPTOSIS-INDUCING FACTOR 1"/>
    <property type="match status" value="1"/>
</dbReference>
<organism evidence="6 7">
    <name type="scientific">Sphingorhabdus lacus</name>
    <dbReference type="NCBI Taxonomy" id="392610"/>
    <lineage>
        <taxon>Bacteria</taxon>
        <taxon>Pseudomonadati</taxon>
        <taxon>Pseudomonadota</taxon>
        <taxon>Alphaproteobacteria</taxon>
        <taxon>Sphingomonadales</taxon>
        <taxon>Sphingomonadaceae</taxon>
        <taxon>Sphingorhabdus</taxon>
    </lineage>
</organism>
<dbReference type="InterPro" id="IPR023753">
    <property type="entry name" value="FAD/NAD-binding_dom"/>
</dbReference>
<evidence type="ECO:0000256" key="4">
    <source>
        <dbReference type="ARBA" id="ARBA00023002"/>
    </source>
</evidence>
<keyword evidence="3" id="KW-0274">FAD</keyword>
<evidence type="ECO:0000256" key="1">
    <source>
        <dbReference type="ARBA" id="ARBA00006442"/>
    </source>
</evidence>
<dbReference type="SUPFAM" id="SSF51905">
    <property type="entry name" value="FAD/NAD(P)-binding domain"/>
    <property type="match status" value="1"/>
</dbReference>
<gene>
    <name evidence="6" type="ORF">EUU25_08510</name>
</gene>
<dbReference type="Proteomes" id="UP000428803">
    <property type="component" value="Chromosome"/>
</dbReference>
<accession>A0A6I6L852</accession>
<dbReference type="GO" id="GO:0005737">
    <property type="term" value="C:cytoplasm"/>
    <property type="evidence" value="ECO:0007669"/>
    <property type="project" value="TreeGrafter"/>
</dbReference>
<reference evidence="7" key="1">
    <citation type="submission" date="2019-01" db="EMBL/GenBank/DDBJ databases">
        <title>Sphingorhabdus lacus sp.nov., isolated from an oligotrophic freshwater lake.</title>
        <authorList>
            <person name="Park M."/>
        </authorList>
    </citation>
    <scope>NUCLEOTIDE SEQUENCE [LARGE SCALE GENOMIC DNA]</scope>
    <source>
        <strain evidence="7">IMCC1753</strain>
    </source>
</reference>
<evidence type="ECO:0000313" key="7">
    <source>
        <dbReference type="Proteomes" id="UP000428803"/>
    </source>
</evidence>
<dbReference type="KEGG" id="slaa:EUU25_08510"/>
<evidence type="ECO:0000256" key="3">
    <source>
        <dbReference type="ARBA" id="ARBA00022827"/>
    </source>
</evidence>
<dbReference type="Gene3D" id="3.50.50.100">
    <property type="match status" value="1"/>
</dbReference>
<sequence length="365" mass="38946">MGVALQYRVAIVGGGYAGFTLARELDPHVDVTLIEAREAFVMTPATPRVSVEPALLDRIVIPYDRLLKRGRVVRGRATVVDEGGVLLADGTRVEAEAIVVATGSQYAAPFKPQDDSIAAFKEALLNASRQIAESDNVVIVGTGAVGVELAGEIKTAYPGKSVTLVGDQPQLFPMYTERLHQKLAKRLAAIGVTLRLNCPVSGLKQTNAPFEGEVTLKDGTVLSGLIVPAIGARVVSSPAHDLPGTRPQPNGQLAVDAWLRPSSLPNIFVMGDLAATGDGMTVVTTAKHVPWLKKTLLALADGKSIESLPPYKGWRIPPILVPLGPKLGVSVFPLGTHGTTFGDWVTSKIKGKNQFIPRYQKEFNR</sequence>
<evidence type="ECO:0000256" key="2">
    <source>
        <dbReference type="ARBA" id="ARBA00022630"/>
    </source>
</evidence>
<dbReference type="EMBL" id="CP035733">
    <property type="protein sequence ID" value="QGY80658.1"/>
    <property type="molecule type" value="Genomic_DNA"/>
</dbReference>